<dbReference type="Pfam" id="PF08268">
    <property type="entry name" value="FBA_3"/>
    <property type="match status" value="1"/>
</dbReference>
<name>A0ABC8M9B8_ERUVS</name>
<comment type="caution">
    <text evidence="2">The sequence shown here is derived from an EMBL/GenBank/DDBJ whole genome shotgun (WGS) entry which is preliminary data.</text>
</comment>
<evidence type="ECO:0000313" key="2">
    <source>
        <dbReference type="EMBL" id="CAH8392318.1"/>
    </source>
</evidence>
<dbReference type="InterPro" id="IPR017451">
    <property type="entry name" value="F-box-assoc_interact_dom"/>
</dbReference>
<gene>
    <name evidence="2" type="ORF">ERUC_LOCUS44801</name>
</gene>
<sequence length="229" mass="26351">MFGYDPIEDQYKVLAVDDWYWRGQHKVAVLGGGWRDVMCVACPHMPHTMGLNMNGTLYYGASRTDIDYPDNSIIMSFDVRHENFNIIKVPSKFVPVGFKNMWVATYWVREQTDKTLINYGGKVGVVENPSDQGRFRLWVVEDAEREEWSMHTFLLPTGLDLKVMDTFSTGEICLVPNILSGGPLRLYYYNLEKESMRIVTIKEVNVSYFKKAGTSCVTVSDLYESFMFV</sequence>
<dbReference type="EMBL" id="CAKOAT010991820">
    <property type="protein sequence ID" value="CAH8392318.1"/>
    <property type="molecule type" value="Genomic_DNA"/>
</dbReference>
<feature type="domain" description="F-box associated beta-propeller type 3" evidence="1">
    <location>
        <begin position="1"/>
        <end position="220"/>
    </location>
</feature>
<accession>A0ABC8M9B8</accession>
<reference evidence="2 3" key="1">
    <citation type="submission" date="2022-03" db="EMBL/GenBank/DDBJ databases">
        <authorList>
            <person name="Macdonald S."/>
            <person name="Ahmed S."/>
            <person name="Newling K."/>
        </authorList>
    </citation>
    <scope>NUCLEOTIDE SEQUENCE [LARGE SCALE GENOMIC DNA]</scope>
</reference>
<evidence type="ECO:0000259" key="1">
    <source>
        <dbReference type="Pfam" id="PF08268"/>
    </source>
</evidence>
<organism evidence="2 3">
    <name type="scientific">Eruca vesicaria subsp. sativa</name>
    <name type="common">Garden rocket</name>
    <name type="synonym">Eruca sativa</name>
    <dbReference type="NCBI Taxonomy" id="29727"/>
    <lineage>
        <taxon>Eukaryota</taxon>
        <taxon>Viridiplantae</taxon>
        <taxon>Streptophyta</taxon>
        <taxon>Embryophyta</taxon>
        <taxon>Tracheophyta</taxon>
        <taxon>Spermatophyta</taxon>
        <taxon>Magnoliopsida</taxon>
        <taxon>eudicotyledons</taxon>
        <taxon>Gunneridae</taxon>
        <taxon>Pentapetalae</taxon>
        <taxon>rosids</taxon>
        <taxon>malvids</taxon>
        <taxon>Brassicales</taxon>
        <taxon>Brassicaceae</taxon>
        <taxon>Brassiceae</taxon>
        <taxon>Eruca</taxon>
    </lineage>
</organism>
<keyword evidence="3" id="KW-1185">Reference proteome</keyword>
<dbReference type="PANTHER" id="PTHR31111:SF47">
    <property type="entry name" value="F-BOX ASSOCIATED UBIQUITINATION EFFECTOR FAMILY PROTEIN"/>
    <property type="match status" value="1"/>
</dbReference>
<dbReference type="InterPro" id="IPR013187">
    <property type="entry name" value="F-box-assoc_dom_typ3"/>
</dbReference>
<evidence type="ECO:0000313" key="3">
    <source>
        <dbReference type="Proteomes" id="UP001642260"/>
    </source>
</evidence>
<dbReference type="AlphaFoldDB" id="A0ABC8M9B8"/>
<dbReference type="NCBIfam" id="TIGR01640">
    <property type="entry name" value="F_box_assoc_1"/>
    <property type="match status" value="1"/>
</dbReference>
<dbReference type="Proteomes" id="UP001642260">
    <property type="component" value="Unassembled WGS sequence"/>
</dbReference>
<dbReference type="PANTHER" id="PTHR31111">
    <property type="entry name" value="BNAA05G37150D PROTEIN-RELATED"/>
    <property type="match status" value="1"/>
</dbReference>
<protein>
    <recommendedName>
        <fullName evidence="1">F-box associated beta-propeller type 3 domain-containing protein</fullName>
    </recommendedName>
</protein>
<proteinExistence type="predicted"/>